<name>A0A8S1FAH2_9PELO</name>
<evidence type="ECO:0000313" key="3">
    <source>
        <dbReference type="Proteomes" id="UP000494206"/>
    </source>
</evidence>
<reference evidence="2 3" key="1">
    <citation type="submission" date="2020-04" db="EMBL/GenBank/DDBJ databases">
        <authorList>
            <person name="Laetsch R D."/>
            <person name="Stevens L."/>
            <person name="Kumar S."/>
            <person name="Blaxter L. M."/>
        </authorList>
    </citation>
    <scope>NUCLEOTIDE SEQUENCE [LARGE SCALE GENOMIC DNA]</scope>
</reference>
<keyword evidence="1" id="KW-0175">Coiled coil</keyword>
<accession>A0A8S1FAH2</accession>
<comment type="caution">
    <text evidence="2">The sequence shown here is derived from an EMBL/GenBank/DDBJ whole genome shotgun (WGS) entry which is preliminary data.</text>
</comment>
<gene>
    <name evidence="2" type="ORF">CBOVIS_LOCUS12308</name>
</gene>
<evidence type="ECO:0000313" key="2">
    <source>
        <dbReference type="EMBL" id="CAB3410846.1"/>
    </source>
</evidence>
<keyword evidence="3" id="KW-1185">Reference proteome</keyword>
<organism evidence="2 3">
    <name type="scientific">Caenorhabditis bovis</name>
    <dbReference type="NCBI Taxonomy" id="2654633"/>
    <lineage>
        <taxon>Eukaryota</taxon>
        <taxon>Metazoa</taxon>
        <taxon>Ecdysozoa</taxon>
        <taxon>Nematoda</taxon>
        <taxon>Chromadorea</taxon>
        <taxon>Rhabditida</taxon>
        <taxon>Rhabditina</taxon>
        <taxon>Rhabditomorpha</taxon>
        <taxon>Rhabditoidea</taxon>
        <taxon>Rhabditidae</taxon>
        <taxon>Peloderinae</taxon>
        <taxon>Caenorhabditis</taxon>
    </lineage>
</organism>
<proteinExistence type="predicted"/>
<evidence type="ECO:0000256" key="1">
    <source>
        <dbReference type="SAM" id="Coils"/>
    </source>
</evidence>
<feature type="coiled-coil region" evidence="1">
    <location>
        <begin position="27"/>
        <end position="61"/>
    </location>
</feature>
<dbReference type="AlphaFoldDB" id="A0A8S1FAH2"/>
<dbReference type="Proteomes" id="UP000494206">
    <property type="component" value="Unassembled WGS sequence"/>
</dbReference>
<protein>
    <submittedName>
        <fullName evidence="2">Uncharacterized protein</fullName>
    </submittedName>
</protein>
<sequence>MAIPKSVTLPENRKMLAGFNDPRVFDSKEYDRVFEEKLEKIRQLREKIASAKAKLERTNVTIDVLHHMEKTQEAIIASQNKTLPSPSKETPI</sequence>
<dbReference type="EMBL" id="CADEPM010000011">
    <property type="protein sequence ID" value="CAB3410846.1"/>
    <property type="molecule type" value="Genomic_DNA"/>
</dbReference>
<dbReference type="OrthoDB" id="1884855at2759"/>